<organism evidence="4 5">
    <name type="scientific">Mycolicibacterium canariasense</name>
    <name type="common">Mycobacterium canariasense</name>
    <dbReference type="NCBI Taxonomy" id="228230"/>
    <lineage>
        <taxon>Bacteria</taxon>
        <taxon>Bacillati</taxon>
        <taxon>Actinomycetota</taxon>
        <taxon>Actinomycetes</taxon>
        <taxon>Mycobacteriales</taxon>
        <taxon>Mycobacteriaceae</taxon>
        <taxon>Mycolicibacterium</taxon>
    </lineage>
</organism>
<dbReference type="Proteomes" id="UP000069443">
    <property type="component" value="Unassembled WGS sequence"/>
</dbReference>
<dbReference type="GO" id="GO:0016747">
    <property type="term" value="F:acyltransferase activity, transferring groups other than amino-acyl groups"/>
    <property type="evidence" value="ECO:0007669"/>
    <property type="project" value="InterPro"/>
</dbReference>
<dbReference type="EMBL" id="BCSY01000081">
    <property type="protein sequence ID" value="GAS98343.1"/>
    <property type="molecule type" value="Genomic_DNA"/>
</dbReference>
<dbReference type="Pfam" id="PF00583">
    <property type="entry name" value="Acetyltransf_1"/>
    <property type="match status" value="1"/>
</dbReference>
<name>A0A117IBR2_MYCCR</name>
<dbReference type="Gene3D" id="3.40.630.30">
    <property type="match status" value="1"/>
</dbReference>
<evidence type="ECO:0000313" key="5">
    <source>
        <dbReference type="Proteomes" id="UP000069443"/>
    </source>
</evidence>
<protein>
    <submittedName>
        <fullName evidence="4">GCN5-related N-acetyltransferase</fullName>
    </submittedName>
</protein>
<evidence type="ECO:0000259" key="3">
    <source>
        <dbReference type="PROSITE" id="PS51186"/>
    </source>
</evidence>
<dbReference type="CDD" id="cd04301">
    <property type="entry name" value="NAT_SF"/>
    <property type="match status" value="1"/>
</dbReference>
<dbReference type="InterPro" id="IPR016181">
    <property type="entry name" value="Acyl_CoA_acyltransferase"/>
</dbReference>
<evidence type="ECO:0000256" key="1">
    <source>
        <dbReference type="ARBA" id="ARBA00022679"/>
    </source>
</evidence>
<gene>
    <name evidence="4" type="ORF">RMCC_5308</name>
</gene>
<evidence type="ECO:0000256" key="2">
    <source>
        <dbReference type="ARBA" id="ARBA00023315"/>
    </source>
</evidence>
<accession>A0A117IBR2</accession>
<feature type="domain" description="N-acetyltransferase" evidence="3">
    <location>
        <begin position="3"/>
        <end position="165"/>
    </location>
</feature>
<evidence type="ECO:0000313" key="4">
    <source>
        <dbReference type="EMBL" id="GAS98343.1"/>
    </source>
</evidence>
<dbReference type="STRING" id="228230.RMCC_5308"/>
<dbReference type="InterPro" id="IPR050832">
    <property type="entry name" value="Bact_Acetyltransf"/>
</dbReference>
<dbReference type="PANTHER" id="PTHR43877">
    <property type="entry name" value="AMINOALKYLPHOSPHONATE N-ACETYLTRANSFERASE-RELATED-RELATED"/>
    <property type="match status" value="1"/>
</dbReference>
<keyword evidence="2" id="KW-0012">Acyltransferase</keyword>
<comment type="caution">
    <text evidence="4">The sequence shown here is derived from an EMBL/GenBank/DDBJ whole genome shotgun (WGS) entry which is preliminary data.</text>
</comment>
<dbReference type="OrthoDB" id="5243635at2"/>
<keyword evidence="1 4" id="KW-0808">Transferase</keyword>
<dbReference type="PROSITE" id="PS51186">
    <property type="entry name" value="GNAT"/>
    <property type="match status" value="1"/>
</dbReference>
<sequence>MTYTVRIADTGDYQAVAQVHVASWQQAYRGLVADAFLESIDPELWAHRYEARSDDASTMLLAERDQRVIGMVRFGPDRHRAYAGEIYALYVTPGEQRGGVGSALLNAALQHLPQPIVQLWCAAGNSQAQSFYERHGFAADGADDDYVVGECVVPIKRYVLERTGEPGPSPRRPAV</sequence>
<dbReference type="AlphaFoldDB" id="A0A117IBR2"/>
<dbReference type="SUPFAM" id="SSF55729">
    <property type="entry name" value="Acyl-CoA N-acyltransferases (Nat)"/>
    <property type="match status" value="1"/>
</dbReference>
<dbReference type="InterPro" id="IPR000182">
    <property type="entry name" value="GNAT_dom"/>
</dbReference>
<keyword evidence="5" id="KW-1185">Reference proteome</keyword>
<proteinExistence type="predicted"/>
<dbReference type="RefSeq" id="WP_084395436.1">
    <property type="nucleotide sequence ID" value="NZ_BCSY01000081.1"/>
</dbReference>
<reference evidence="5" key="1">
    <citation type="journal article" date="2016" name="Genome Announc.">
        <title>Draft Genome Sequences of Five Rapidly Growing Mycobacterium Species, M. thermoresistibile, M. fortuitum subsp. acetamidolyticum, M. canariasense, M. brisbanense, and M. novocastrense.</title>
        <authorList>
            <person name="Katahira K."/>
            <person name="Ogura Y."/>
            <person name="Gotoh Y."/>
            <person name="Hayashi T."/>
        </authorList>
    </citation>
    <scope>NUCLEOTIDE SEQUENCE [LARGE SCALE GENOMIC DNA]</scope>
    <source>
        <strain evidence="5">JCM15298</strain>
    </source>
</reference>
<reference evidence="5" key="2">
    <citation type="submission" date="2016-02" db="EMBL/GenBank/DDBJ databases">
        <title>Draft genome sequence of five rapidly growing Mycobacterium species.</title>
        <authorList>
            <person name="Katahira K."/>
            <person name="Gotou Y."/>
            <person name="Iida K."/>
            <person name="Ogura Y."/>
            <person name="Hayashi T."/>
        </authorList>
    </citation>
    <scope>NUCLEOTIDE SEQUENCE [LARGE SCALE GENOMIC DNA]</scope>
    <source>
        <strain evidence="5">JCM15298</strain>
    </source>
</reference>